<sequence length="144" mass="16200">MAGYRLESAQHAEHCGEPDEERVVKAIEGIDPARPDPFVVLDHEDGHYIQTLGSSSGLVLECRIMNDADPRGFRHWRAWAPGDGEDPGKADPRSGEWGPWIHERDHLEEAQVVFAFLRFGEDAKSLPDVRGVAWRDVTEEFPEA</sequence>
<protein>
    <submittedName>
        <fullName evidence="2">Uncharacterized protein</fullName>
    </submittedName>
</protein>
<name>A0ABM7RJ88_9BACT</name>
<evidence type="ECO:0000313" key="3">
    <source>
        <dbReference type="Proteomes" id="UP001374893"/>
    </source>
</evidence>
<evidence type="ECO:0000256" key="1">
    <source>
        <dbReference type="SAM" id="MobiDB-lite"/>
    </source>
</evidence>
<reference evidence="2 3" key="1">
    <citation type="submission" date="2021-06" db="EMBL/GenBank/DDBJ databases">
        <title>Complete genome of Haloferula helveola possessing various polysaccharide degrading enzymes.</title>
        <authorList>
            <person name="Takami H."/>
            <person name="Huang C."/>
            <person name="Hamasaki K."/>
        </authorList>
    </citation>
    <scope>NUCLEOTIDE SEQUENCE [LARGE SCALE GENOMIC DNA]</scope>
    <source>
        <strain evidence="2 3">CN-1</strain>
    </source>
</reference>
<dbReference type="Proteomes" id="UP001374893">
    <property type="component" value="Chromosome"/>
</dbReference>
<accession>A0ABM7RJ88</accession>
<feature type="region of interest" description="Disordered" evidence="1">
    <location>
        <begin position="79"/>
        <end position="99"/>
    </location>
</feature>
<proteinExistence type="predicted"/>
<organism evidence="2 3">
    <name type="scientific">Haloferula helveola</name>
    <dbReference type="NCBI Taxonomy" id="490095"/>
    <lineage>
        <taxon>Bacteria</taxon>
        <taxon>Pseudomonadati</taxon>
        <taxon>Verrucomicrobiota</taxon>
        <taxon>Verrucomicrobiia</taxon>
        <taxon>Verrucomicrobiales</taxon>
        <taxon>Verrucomicrobiaceae</taxon>
        <taxon>Haloferula</taxon>
    </lineage>
</organism>
<dbReference type="RefSeq" id="WP_338689992.1">
    <property type="nucleotide sequence ID" value="NZ_AP024702.1"/>
</dbReference>
<evidence type="ECO:0000313" key="2">
    <source>
        <dbReference type="EMBL" id="BCX47677.1"/>
    </source>
</evidence>
<keyword evidence="3" id="KW-1185">Reference proteome</keyword>
<gene>
    <name evidence="2" type="ORF">HAHE_15850</name>
</gene>
<dbReference type="EMBL" id="AP024702">
    <property type="protein sequence ID" value="BCX47677.1"/>
    <property type="molecule type" value="Genomic_DNA"/>
</dbReference>